<gene>
    <name evidence="8" type="ORF">BDY21DRAFT_273814</name>
</gene>
<evidence type="ECO:0000256" key="4">
    <source>
        <dbReference type="ARBA" id="ARBA00022989"/>
    </source>
</evidence>
<dbReference type="PANTHER" id="PTHR23504">
    <property type="entry name" value="MAJOR FACILITATOR SUPERFAMILY DOMAIN-CONTAINING PROTEIN 10"/>
    <property type="match status" value="1"/>
</dbReference>
<organism evidence="8 9">
    <name type="scientific">Lineolata rhizophorae</name>
    <dbReference type="NCBI Taxonomy" id="578093"/>
    <lineage>
        <taxon>Eukaryota</taxon>
        <taxon>Fungi</taxon>
        <taxon>Dikarya</taxon>
        <taxon>Ascomycota</taxon>
        <taxon>Pezizomycotina</taxon>
        <taxon>Dothideomycetes</taxon>
        <taxon>Dothideomycetes incertae sedis</taxon>
        <taxon>Lineolatales</taxon>
        <taxon>Lineolataceae</taxon>
        <taxon>Lineolata</taxon>
    </lineage>
</organism>
<feature type="transmembrane region" description="Helical" evidence="6">
    <location>
        <begin position="121"/>
        <end position="140"/>
    </location>
</feature>
<dbReference type="InterPro" id="IPR011701">
    <property type="entry name" value="MFS"/>
</dbReference>
<keyword evidence="4 6" id="KW-1133">Transmembrane helix</keyword>
<keyword evidence="9" id="KW-1185">Reference proteome</keyword>
<feature type="transmembrane region" description="Helical" evidence="6">
    <location>
        <begin position="180"/>
        <end position="197"/>
    </location>
</feature>
<feature type="non-terminal residue" evidence="8">
    <location>
        <position position="249"/>
    </location>
</feature>
<feature type="transmembrane region" description="Helical" evidence="6">
    <location>
        <begin position="217"/>
        <end position="239"/>
    </location>
</feature>
<reference evidence="8" key="1">
    <citation type="journal article" date="2020" name="Stud. Mycol.">
        <title>101 Dothideomycetes genomes: a test case for predicting lifestyles and emergence of pathogens.</title>
        <authorList>
            <person name="Haridas S."/>
            <person name="Albert R."/>
            <person name="Binder M."/>
            <person name="Bloem J."/>
            <person name="Labutti K."/>
            <person name="Salamov A."/>
            <person name="Andreopoulos B."/>
            <person name="Baker S."/>
            <person name="Barry K."/>
            <person name="Bills G."/>
            <person name="Bluhm B."/>
            <person name="Cannon C."/>
            <person name="Castanera R."/>
            <person name="Culley D."/>
            <person name="Daum C."/>
            <person name="Ezra D."/>
            <person name="Gonzalez J."/>
            <person name="Henrissat B."/>
            <person name="Kuo A."/>
            <person name="Liang C."/>
            <person name="Lipzen A."/>
            <person name="Lutzoni F."/>
            <person name="Magnuson J."/>
            <person name="Mondo S."/>
            <person name="Nolan M."/>
            <person name="Ohm R."/>
            <person name="Pangilinan J."/>
            <person name="Park H.-J."/>
            <person name="Ramirez L."/>
            <person name="Alfaro M."/>
            <person name="Sun H."/>
            <person name="Tritt A."/>
            <person name="Yoshinaga Y."/>
            <person name="Zwiers L.-H."/>
            <person name="Turgeon B."/>
            <person name="Goodwin S."/>
            <person name="Spatafora J."/>
            <person name="Crous P."/>
            <person name="Grigoriev I."/>
        </authorList>
    </citation>
    <scope>NUCLEOTIDE SEQUENCE</scope>
    <source>
        <strain evidence="8">ATCC 16933</strain>
    </source>
</reference>
<dbReference type="SUPFAM" id="SSF103473">
    <property type="entry name" value="MFS general substrate transporter"/>
    <property type="match status" value="1"/>
</dbReference>
<dbReference type="PANTHER" id="PTHR23504:SF6">
    <property type="entry name" value="MULTIDRUG TRANSPORTER, PUTATIVE (AFU_ORTHOLOGUE AFUA_4G08740)-RELATED"/>
    <property type="match status" value="1"/>
</dbReference>
<dbReference type="GO" id="GO:0016020">
    <property type="term" value="C:membrane"/>
    <property type="evidence" value="ECO:0007669"/>
    <property type="project" value="UniProtKB-SubCell"/>
</dbReference>
<keyword evidence="5 6" id="KW-0472">Membrane</keyword>
<comment type="subcellular location">
    <subcellularLocation>
        <location evidence="1">Membrane</location>
        <topology evidence="1">Multi-pass membrane protein</topology>
    </subcellularLocation>
</comment>
<feature type="domain" description="Major facilitator superfamily (MFS) profile" evidence="7">
    <location>
        <begin position="51"/>
        <end position="249"/>
    </location>
</feature>
<dbReference type="AlphaFoldDB" id="A0A6A6P7P1"/>
<proteinExistence type="predicted"/>
<keyword evidence="3 6" id="KW-0812">Transmembrane</keyword>
<evidence type="ECO:0000313" key="9">
    <source>
        <dbReference type="Proteomes" id="UP000799766"/>
    </source>
</evidence>
<accession>A0A6A6P7P1</accession>
<dbReference type="GO" id="GO:0022857">
    <property type="term" value="F:transmembrane transporter activity"/>
    <property type="evidence" value="ECO:0007669"/>
    <property type="project" value="InterPro"/>
</dbReference>
<evidence type="ECO:0000256" key="6">
    <source>
        <dbReference type="SAM" id="Phobius"/>
    </source>
</evidence>
<evidence type="ECO:0000256" key="1">
    <source>
        <dbReference type="ARBA" id="ARBA00004141"/>
    </source>
</evidence>
<feature type="transmembrane region" description="Helical" evidence="6">
    <location>
        <begin position="90"/>
        <end position="112"/>
    </location>
</feature>
<evidence type="ECO:0000256" key="3">
    <source>
        <dbReference type="ARBA" id="ARBA00022692"/>
    </source>
</evidence>
<evidence type="ECO:0000259" key="7">
    <source>
        <dbReference type="PROSITE" id="PS50850"/>
    </source>
</evidence>
<dbReference type="OrthoDB" id="419616at2759"/>
<dbReference type="EMBL" id="MU001674">
    <property type="protein sequence ID" value="KAF2460011.1"/>
    <property type="molecule type" value="Genomic_DNA"/>
</dbReference>
<sequence length="249" mass="26889">MLGFHRRTRSLIPVTELSKYDEKVEPAVETYDDVDVEEECAVEPIRADRRQLMLLYLIFLAEAIMAASFRPQLEILLERDEFCGDLSSSYLRNVLDCAYAFGGVAGIGWGWLADRVGRRPVVLSQLFVMSLACMMTGLATDLASCALLRFVSGVASSSIIVCVLTMIGDLSQDQLERAKNVARLPLIGVLGAVGPTVEALVVDAVGGDEGLSKKYPVLSGQLVCGSGILVIAILGCIMLKETLPRPSCS</sequence>
<feature type="transmembrane region" description="Helical" evidence="6">
    <location>
        <begin position="146"/>
        <end position="168"/>
    </location>
</feature>
<dbReference type="PROSITE" id="PS50850">
    <property type="entry name" value="MFS"/>
    <property type="match status" value="1"/>
</dbReference>
<keyword evidence="2" id="KW-0813">Transport</keyword>
<dbReference type="Pfam" id="PF07690">
    <property type="entry name" value="MFS_1"/>
    <property type="match status" value="1"/>
</dbReference>
<dbReference type="Gene3D" id="1.20.1250.20">
    <property type="entry name" value="MFS general substrate transporter like domains"/>
    <property type="match status" value="1"/>
</dbReference>
<dbReference type="Proteomes" id="UP000799766">
    <property type="component" value="Unassembled WGS sequence"/>
</dbReference>
<evidence type="ECO:0000256" key="2">
    <source>
        <dbReference type="ARBA" id="ARBA00022448"/>
    </source>
</evidence>
<dbReference type="InterPro" id="IPR036259">
    <property type="entry name" value="MFS_trans_sf"/>
</dbReference>
<evidence type="ECO:0000313" key="8">
    <source>
        <dbReference type="EMBL" id="KAF2460011.1"/>
    </source>
</evidence>
<evidence type="ECO:0000256" key="5">
    <source>
        <dbReference type="ARBA" id="ARBA00023136"/>
    </source>
</evidence>
<name>A0A6A6P7P1_9PEZI</name>
<protein>
    <submittedName>
        <fullName evidence="8">Major facilitator superfamily domain-containing protein</fullName>
    </submittedName>
</protein>
<dbReference type="InterPro" id="IPR020846">
    <property type="entry name" value="MFS_dom"/>
</dbReference>
<feature type="transmembrane region" description="Helical" evidence="6">
    <location>
        <begin position="52"/>
        <end position="70"/>
    </location>
</feature>